<evidence type="ECO:0000256" key="1">
    <source>
        <dbReference type="SAM" id="MobiDB-lite"/>
    </source>
</evidence>
<feature type="compositionally biased region" description="Basic and acidic residues" evidence="1">
    <location>
        <begin position="11"/>
        <end position="38"/>
    </location>
</feature>
<name>A0ABW7KXR8_9BURK</name>
<gene>
    <name evidence="2" type="ORF">ACGTRS_02200</name>
</gene>
<protein>
    <submittedName>
        <fullName evidence="2">Uncharacterized protein</fullName>
    </submittedName>
</protein>
<feature type="region of interest" description="Disordered" evidence="1">
    <location>
        <begin position="1"/>
        <end position="62"/>
    </location>
</feature>
<accession>A0ABW7KXR8</accession>
<reference evidence="2 3" key="1">
    <citation type="submission" date="2024-10" db="EMBL/GenBank/DDBJ databases">
        <title>Burkholderia semiarida in Mexico.</title>
        <authorList>
            <person name="Estrada P."/>
        </authorList>
    </citation>
    <scope>NUCLEOTIDE SEQUENCE [LARGE SCALE GENOMIC DNA]</scope>
    <source>
        <strain evidence="2 3">CLM7-1</strain>
    </source>
</reference>
<dbReference type="Proteomes" id="UP001609186">
    <property type="component" value="Unassembled WGS sequence"/>
</dbReference>
<sequence length="62" mass="7150">MKKTISGRCRAGNEGREAMTMKPADMPRRAGIDTEKRSRPNRPANRSTIRRIQPKENERILD</sequence>
<proteinExistence type="predicted"/>
<organism evidence="2 3">
    <name type="scientific">Burkholderia semiarida</name>
    <dbReference type="NCBI Taxonomy" id="2843303"/>
    <lineage>
        <taxon>Bacteria</taxon>
        <taxon>Pseudomonadati</taxon>
        <taxon>Pseudomonadota</taxon>
        <taxon>Betaproteobacteria</taxon>
        <taxon>Burkholderiales</taxon>
        <taxon>Burkholderiaceae</taxon>
        <taxon>Burkholderia</taxon>
        <taxon>Burkholderia cepacia complex</taxon>
    </lineage>
</organism>
<keyword evidence="3" id="KW-1185">Reference proteome</keyword>
<evidence type="ECO:0000313" key="3">
    <source>
        <dbReference type="Proteomes" id="UP001609186"/>
    </source>
</evidence>
<dbReference type="EMBL" id="JBIMPM010000002">
    <property type="protein sequence ID" value="MFH5250039.1"/>
    <property type="molecule type" value="Genomic_DNA"/>
</dbReference>
<feature type="compositionally biased region" description="Basic and acidic residues" evidence="1">
    <location>
        <begin position="53"/>
        <end position="62"/>
    </location>
</feature>
<comment type="caution">
    <text evidence="2">The sequence shown here is derived from an EMBL/GenBank/DDBJ whole genome shotgun (WGS) entry which is preliminary data.</text>
</comment>
<dbReference type="RefSeq" id="WP_155644612.1">
    <property type="nucleotide sequence ID" value="NZ_JBIMPM010000002.1"/>
</dbReference>
<evidence type="ECO:0000313" key="2">
    <source>
        <dbReference type="EMBL" id="MFH5250039.1"/>
    </source>
</evidence>